<protein>
    <submittedName>
        <fullName evidence="1">Pimeloyl-ACP methyl ester carboxylesterase</fullName>
    </submittedName>
</protein>
<comment type="caution">
    <text evidence="1">The sequence shown here is derived from an EMBL/GenBank/DDBJ whole genome shotgun (WGS) entry which is preliminary data.</text>
</comment>
<gene>
    <name evidence="1" type="ORF">QF025_003013</name>
</gene>
<evidence type="ECO:0000313" key="2">
    <source>
        <dbReference type="Proteomes" id="UP001245184"/>
    </source>
</evidence>
<dbReference type="Proteomes" id="UP001245184">
    <property type="component" value="Unassembled WGS sequence"/>
</dbReference>
<evidence type="ECO:0000313" key="1">
    <source>
        <dbReference type="EMBL" id="MDR6204293.1"/>
    </source>
</evidence>
<dbReference type="InterPro" id="IPR024501">
    <property type="entry name" value="DUF3141"/>
</dbReference>
<sequence length="778" mass="87075">MDGAKQFSRSRDINAKVARILTKRSAVAHEHLTERVRTASGVDRDTAAAPTTRAPTPWDTWSYGLDIIQRSVMFLDTLRERGTAYRERARQDPKPVLHFDYESVLDGRQFERPVNYALLKIKPPEGVIVDPRKRPYLIIDPRAGHGPGIGGFKDDSQAGVALRGGHPVYFLIFFPDPEPGQTLLDVCAAEQQFVKRLRTLHPDSPKPALVGNCQGGWAAMMIAASDPDDTGPIVINGAPMSYWSGAWSEGQGDNPMRYAGGILGGSWLASFAADLGAGKFDGAHLVQNFESLNPANTLWDKYYHLFHNVDTEPPRFLDFERWWGDYYLMNREEIEWITHNLFIGNKLWSGDVRGSSGKAFDLREIRSPIILFASLGDNITPPQQAFNWVADLYGSTEEIKARGQVIVGLMHQDIGHLGIFVSGKVAKKEHTQIVSVLEAIESFAPGLYGMSITERKDANGETEYEVEFREHRLEEIAAHFNRFEREDEKPFEAVAQLSEFNQRAYELFAQPIVQAMSNETTARLFREFHPLRLQRWAFSDLNPWLAWLPSAASAVKNHRQPAEADNPWRAIEQSGSQMISASLDYYREMRDAGTEATFFTIYGNLFSLYLADAKPAAESGAKSGTGPDSDPRDLPFVKEALASIREGGYTEAIARAGALLSRKGEPLPLSRLVTRKELAQAYASYLPDLPADQWRRIRGEQEIIVSFEQDEAIATLPVLVADRKDRARFITLLDELLKDERVQSTGPTEAQRAMFDRIRQALTAKPTPGRSVAALARP</sequence>
<reference evidence="1 2" key="1">
    <citation type="submission" date="2023-08" db="EMBL/GenBank/DDBJ databases">
        <title>Genome sequencing of plant associated microbes to promote plant fitness in Sorghum bicolor and Oryza sativa.</title>
        <authorList>
            <person name="Coleman-Derr D."/>
        </authorList>
    </citation>
    <scope>NUCLEOTIDE SEQUENCE [LARGE SCALE GENOMIC DNA]</scope>
    <source>
        <strain evidence="1 2">SLBN-33</strain>
    </source>
</reference>
<accession>A0ABD5CG45</accession>
<dbReference type="InterPro" id="IPR051321">
    <property type="entry name" value="PHA/PHB_synthase"/>
</dbReference>
<dbReference type="PANTHER" id="PTHR36837:SF2">
    <property type="entry name" value="POLY(3-HYDROXYALKANOATE) POLYMERASE SUBUNIT PHAC"/>
    <property type="match status" value="1"/>
</dbReference>
<dbReference type="Pfam" id="PF11339">
    <property type="entry name" value="DUF3141"/>
    <property type="match status" value="1"/>
</dbReference>
<dbReference type="EMBL" id="JAVIZN010000002">
    <property type="protein sequence ID" value="MDR6204293.1"/>
    <property type="molecule type" value="Genomic_DNA"/>
</dbReference>
<dbReference type="Gene3D" id="3.40.50.1820">
    <property type="entry name" value="alpha/beta hydrolase"/>
    <property type="match status" value="1"/>
</dbReference>
<name>A0ABD5CG45_9BURK</name>
<dbReference type="PANTHER" id="PTHR36837">
    <property type="entry name" value="POLY(3-HYDROXYALKANOATE) POLYMERASE SUBUNIT PHAC"/>
    <property type="match status" value="1"/>
</dbReference>
<dbReference type="RefSeq" id="WP_310032058.1">
    <property type="nucleotide sequence ID" value="NZ_JAVIZN010000002.1"/>
</dbReference>
<proteinExistence type="predicted"/>
<dbReference type="SUPFAM" id="SSF53474">
    <property type="entry name" value="alpha/beta-Hydrolases"/>
    <property type="match status" value="1"/>
</dbReference>
<dbReference type="InterPro" id="IPR029058">
    <property type="entry name" value="AB_hydrolase_fold"/>
</dbReference>
<organism evidence="1 2">
    <name type="scientific">Paraburkholderia graminis</name>
    <dbReference type="NCBI Taxonomy" id="60548"/>
    <lineage>
        <taxon>Bacteria</taxon>
        <taxon>Pseudomonadati</taxon>
        <taxon>Pseudomonadota</taxon>
        <taxon>Betaproteobacteria</taxon>
        <taxon>Burkholderiales</taxon>
        <taxon>Burkholderiaceae</taxon>
        <taxon>Paraburkholderia</taxon>
    </lineage>
</organism>
<dbReference type="AlphaFoldDB" id="A0ABD5CG45"/>